<dbReference type="Pfam" id="PF03968">
    <property type="entry name" value="LptD_N"/>
    <property type="match status" value="1"/>
</dbReference>
<evidence type="ECO:0000259" key="5">
    <source>
        <dbReference type="Pfam" id="PF03968"/>
    </source>
</evidence>
<proteinExistence type="predicted"/>
<evidence type="ECO:0000313" key="6">
    <source>
        <dbReference type="EMBL" id="SEO08421.1"/>
    </source>
</evidence>
<evidence type="ECO:0000256" key="4">
    <source>
        <dbReference type="SAM" id="SignalP"/>
    </source>
</evidence>
<dbReference type="GO" id="GO:0015920">
    <property type="term" value="P:lipopolysaccharide transport"/>
    <property type="evidence" value="ECO:0007669"/>
    <property type="project" value="InterPro"/>
</dbReference>
<dbReference type="Gene3D" id="2.60.450.10">
    <property type="entry name" value="Lipopolysaccharide (LPS) transport protein A like domain"/>
    <property type="match status" value="1"/>
</dbReference>
<keyword evidence="3" id="KW-0574">Periplasm</keyword>
<dbReference type="InterPro" id="IPR052037">
    <property type="entry name" value="LPS_export_LptA"/>
</dbReference>
<dbReference type="AlphaFoldDB" id="A0A1H8LTG5"/>
<dbReference type="GO" id="GO:0009279">
    <property type="term" value="C:cell outer membrane"/>
    <property type="evidence" value="ECO:0007669"/>
    <property type="project" value="TreeGrafter"/>
</dbReference>
<dbReference type="GO" id="GO:0030288">
    <property type="term" value="C:outer membrane-bounded periplasmic space"/>
    <property type="evidence" value="ECO:0007669"/>
    <property type="project" value="TreeGrafter"/>
</dbReference>
<keyword evidence="1" id="KW-0813">Transport</keyword>
<feature type="domain" description="Organic solvent tolerance-like N-terminal" evidence="5">
    <location>
        <begin position="44"/>
        <end position="149"/>
    </location>
</feature>
<accession>A0A1H8LTG5</accession>
<evidence type="ECO:0000256" key="2">
    <source>
        <dbReference type="ARBA" id="ARBA00022729"/>
    </source>
</evidence>
<evidence type="ECO:0000256" key="3">
    <source>
        <dbReference type="ARBA" id="ARBA00022764"/>
    </source>
</evidence>
<sequence length="166" mass="17545">MRSSVFITRVLSIALLSMLPFLASAQGFEVAFGDVQQDPDTPVEVTADSLSVNQKDGSATFTGNVLIGQGEMRISAPVVDVFYNEDTSGISKLIARGGVTVVSGEDAAESDDAEYDLDNGMIRMSGNVLLTQGDNTVSSDNMVFDIDAGTAQMTGRVKTILRPEGN</sequence>
<feature type="signal peptide" evidence="4">
    <location>
        <begin position="1"/>
        <end position="25"/>
    </location>
</feature>
<dbReference type="OrthoDB" id="9811926at2"/>
<protein>
    <submittedName>
        <fullName evidence="6">Lipopolysaccharide export system protein LptA</fullName>
    </submittedName>
</protein>
<dbReference type="GO" id="GO:0017089">
    <property type="term" value="F:glycolipid transfer activity"/>
    <property type="evidence" value="ECO:0007669"/>
    <property type="project" value="TreeGrafter"/>
</dbReference>
<feature type="chain" id="PRO_5011794933" evidence="4">
    <location>
        <begin position="26"/>
        <end position="166"/>
    </location>
</feature>
<evidence type="ECO:0000256" key="1">
    <source>
        <dbReference type="ARBA" id="ARBA00022448"/>
    </source>
</evidence>
<keyword evidence="2 4" id="KW-0732">Signal</keyword>
<dbReference type="EMBL" id="FODS01000001">
    <property type="protein sequence ID" value="SEO08421.1"/>
    <property type="molecule type" value="Genomic_DNA"/>
</dbReference>
<gene>
    <name evidence="6" type="ORF">SAMN04490248_101288</name>
</gene>
<keyword evidence="7" id="KW-1185">Reference proteome</keyword>
<dbReference type="PANTHER" id="PTHR36504:SF1">
    <property type="entry name" value="LIPOPOLYSACCHARIDE EXPORT SYSTEM PROTEIN LPTA"/>
    <property type="match status" value="1"/>
</dbReference>
<name>A0A1H8LTG5_9RHOB</name>
<dbReference type="GO" id="GO:0001530">
    <property type="term" value="F:lipopolysaccharide binding"/>
    <property type="evidence" value="ECO:0007669"/>
    <property type="project" value="InterPro"/>
</dbReference>
<dbReference type="PANTHER" id="PTHR36504">
    <property type="entry name" value="LIPOPOLYSACCHARIDE EXPORT SYSTEM PROTEIN LPTA"/>
    <property type="match status" value="1"/>
</dbReference>
<dbReference type="Proteomes" id="UP000198893">
    <property type="component" value="Unassembled WGS sequence"/>
</dbReference>
<evidence type="ECO:0000313" key="7">
    <source>
        <dbReference type="Proteomes" id="UP000198893"/>
    </source>
</evidence>
<organism evidence="6 7">
    <name type="scientific">Salinihabitans flavidus</name>
    <dbReference type="NCBI Taxonomy" id="569882"/>
    <lineage>
        <taxon>Bacteria</taxon>
        <taxon>Pseudomonadati</taxon>
        <taxon>Pseudomonadota</taxon>
        <taxon>Alphaproteobacteria</taxon>
        <taxon>Rhodobacterales</taxon>
        <taxon>Roseobacteraceae</taxon>
        <taxon>Salinihabitans</taxon>
    </lineage>
</organism>
<dbReference type="InterPro" id="IPR014340">
    <property type="entry name" value="LptA"/>
</dbReference>
<reference evidence="6 7" key="1">
    <citation type="submission" date="2016-10" db="EMBL/GenBank/DDBJ databases">
        <authorList>
            <person name="de Groot N.N."/>
        </authorList>
    </citation>
    <scope>NUCLEOTIDE SEQUENCE [LARGE SCALE GENOMIC DNA]</scope>
    <source>
        <strain evidence="6 7">DSM 27842</strain>
    </source>
</reference>
<dbReference type="STRING" id="569882.SAMN04490248_101288"/>
<dbReference type="InterPro" id="IPR005653">
    <property type="entry name" value="OstA-like_N"/>
</dbReference>
<dbReference type="NCBIfam" id="TIGR03002">
    <property type="entry name" value="outer_YhbN_LptA"/>
    <property type="match status" value="1"/>
</dbReference>